<dbReference type="InterPro" id="IPR002685">
    <property type="entry name" value="Glyco_trans_15"/>
</dbReference>
<dbReference type="GO" id="GO:0005794">
    <property type="term" value="C:Golgi apparatus"/>
    <property type="evidence" value="ECO:0007669"/>
    <property type="project" value="TreeGrafter"/>
</dbReference>
<name>A0A3N4JU85_9PEZI</name>
<feature type="transmembrane region" description="Helical" evidence="4">
    <location>
        <begin position="393"/>
        <end position="413"/>
    </location>
</feature>
<dbReference type="GO" id="GO:0000026">
    <property type="term" value="F:alpha-1,2-mannosyltransferase activity"/>
    <property type="evidence" value="ECO:0007669"/>
    <property type="project" value="TreeGrafter"/>
</dbReference>
<dbReference type="GO" id="GO:0000032">
    <property type="term" value="P:cell wall mannoprotein biosynthetic process"/>
    <property type="evidence" value="ECO:0007669"/>
    <property type="project" value="TreeGrafter"/>
</dbReference>
<dbReference type="Pfam" id="PF01793">
    <property type="entry name" value="Glyco_transf_15"/>
    <property type="match status" value="2"/>
</dbReference>
<dbReference type="InterPro" id="IPR029044">
    <property type="entry name" value="Nucleotide-diphossugar_trans"/>
</dbReference>
<evidence type="ECO:0000313" key="6">
    <source>
        <dbReference type="Proteomes" id="UP000276215"/>
    </source>
</evidence>
<feature type="transmembrane region" description="Helical" evidence="4">
    <location>
        <begin position="25"/>
        <end position="44"/>
    </location>
</feature>
<dbReference type="SUPFAM" id="SSF53448">
    <property type="entry name" value="Nucleotide-diphospho-sugar transferases"/>
    <property type="match status" value="1"/>
</dbReference>
<comment type="similarity">
    <text evidence="1">Belongs to the glycosyltransferase 15 family.</text>
</comment>
<evidence type="ECO:0000256" key="3">
    <source>
        <dbReference type="ARBA" id="ARBA00022679"/>
    </source>
</evidence>
<dbReference type="EMBL" id="ML120406">
    <property type="protein sequence ID" value="RPA97264.1"/>
    <property type="molecule type" value="Genomic_DNA"/>
</dbReference>
<evidence type="ECO:0000313" key="5">
    <source>
        <dbReference type="EMBL" id="RPA97264.1"/>
    </source>
</evidence>
<keyword evidence="2" id="KW-0328">Glycosyltransferase</keyword>
<dbReference type="AlphaFoldDB" id="A0A3N4JU85"/>
<dbReference type="STRING" id="1336337.A0A3N4JU85"/>
<dbReference type="PANTHER" id="PTHR31121:SF10">
    <property type="entry name" value="MANNOSYLTRANSFERASE KTR2-RELATED"/>
    <property type="match status" value="1"/>
</dbReference>
<reference evidence="5 6" key="1">
    <citation type="journal article" date="2018" name="Nat. Ecol. Evol.">
        <title>Pezizomycetes genomes reveal the molecular basis of ectomycorrhizal truffle lifestyle.</title>
        <authorList>
            <person name="Murat C."/>
            <person name="Payen T."/>
            <person name="Noel B."/>
            <person name="Kuo A."/>
            <person name="Morin E."/>
            <person name="Chen J."/>
            <person name="Kohler A."/>
            <person name="Krizsan K."/>
            <person name="Balestrini R."/>
            <person name="Da Silva C."/>
            <person name="Montanini B."/>
            <person name="Hainaut M."/>
            <person name="Levati E."/>
            <person name="Barry K.W."/>
            <person name="Belfiori B."/>
            <person name="Cichocki N."/>
            <person name="Clum A."/>
            <person name="Dockter R.B."/>
            <person name="Fauchery L."/>
            <person name="Guy J."/>
            <person name="Iotti M."/>
            <person name="Le Tacon F."/>
            <person name="Lindquist E.A."/>
            <person name="Lipzen A."/>
            <person name="Malagnac F."/>
            <person name="Mello A."/>
            <person name="Molinier V."/>
            <person name="Miyauchi S."/>
            <person name="Poulain J."/>
            <person name="Riccioni C."/>
            <person name="Rubini A."/>
            <person name="Sitrit Y."/>
            <person name="Splivallo R."/>
            <person name="Traeger S."/>
            <person name="Wang M."/>
            <person name="Zifcakova L."/>
            <person name="Wipf D."/>
            <person name="Zambonelli A."/>
            <person name="Paolocci F."/>
            <person name="Nowrousian M."/>
            <person name="Ottonello S."/>
            <person name="Baldrian P."/>
            <person name="Spatafora J.W."/>
            <person name="Henrissat B."/>
            <person name="Nagy L.G."/>
            <person name="Aury J.M."/>
            <person name="Wincker P."/>
            <person name="Grigoriev I.V."/>
            <person name="Bonfante P."/>
            <person name="Martin F.M."/>
        </authorList>
    </citation>
    <scope>NUCLEOTIDE SEQUENCE [LARGE SCALE GENOMIC DNA]</scope>
    <source>
        <strain evidence="5 6">120613-1</strain>
    </source>
</reference>
<keyword evidence="4" id="KW-1133">Transmembrane helix</keyword>
<keyword evidence="4" id="KW-0812">Transmembrane</keyword>
<keyword evidence="6" id="KW-1185">Reference proteome</keyword>
<proteinExistence type="inferred from homology"/>
<keyword evidence="4" id="KW-0472">Membrane</keyword>
<dbReference type="GO" id="GO:0006487">
    <property type="term" value="P:protein N-linked glycosylation"/>
    <property type="evidence" value="ECO:0007669"/>
    <property type="project" value="TreeGrafter"/>
</dbReference>
<sequence>MDPKPLRQRLDTGSRISARFFTRRLFLRVLSLLSICVVLYNVVYSTELRRRLEKVQALGGAGQPHYQIDTTEPRDGSSSMACYDNGFGQNGTEKATLVMLVRNSELREALGSIRMVEDRFNRRFHYPWTFLNDKPFTDDFIKYTSGLASGPAEYAVVPNDNWSIPDHVNKTIMRAEMSRLASAEVIYGGSLSYRHMCRFNSGFFYNQEVMMKYDWYWRVEPGIELYCDINYDPFTFMRENKKVYGFVISMYEFKDTITTLWDRTRQFHLGNGDYNLCHFWSNFEIASLKFYRSEAYSRYFEFLDRTGGFFYERWGDAPVHSIGVGLFAPKNSIHHFADFGYSHAPCSRCPQDDESHTSGRCLCNRNKHFDSESYSCLPRWWKVAGMNKGTKRILFFLPFPFHLIYFSSFFSYIRKVLYIRAYSSSISGAGGSFVGFCTESLLYIDSESRNNFLLFSRISFSWERK</sequence>
<evidence type="ECO:0000256" key="2">
    <source>
        <dbReference type="ARBA" id="ARBA00022676"/>
    </source>
</evidence>
<dbReference type="PANTHER" id="PTHR31121">
    <property type="entry name" value="ALPHA-1,2 MANNOSYLTRANSFERASE KTR1"/>
    <property type="match status" value="1"/>
</dbReference>
<accession>A0A3N4JU85</accession>
<gene>
    <name evidence="5" type="ORF">L873DRAFT_1691668</name>
</gene>
<dbReference type="Proteomes" id="UP000276215">
    <property type="component" value="Unassembled WGS sequence"/>
</dbReference>
<evidence type="ECO:0000256" key="1">
    <source>
        <dbReference type="ARBA" id="ARBA00007677"/>
    </source>
</evidence>
<dbReference type="OrthoDB" id="439943at2759"/>
<evidence type="ECO:0000256" key="4">
    <source>
        <dbReference type="SAM" id="Phobius"/>
    </source>
</evidence>
<dbReference type="Gene3D" id="3.90.550.10">
    <property type="entry name" value="Spore Coat Polysaccharide Biosynthesis Protein SpsA, Chain A"/>
    <property type="match status" value="1"/>
</dbReference>
<organism evidence="5 6">
    <name type="scientific">Choiromyces venosus 120613-1</name>
    <dbReference type="NCBI Taxonomy" id="1336337"/>
    <lineage>
        <taxon>Eukaryota</taxon>
        <taxon>Fungi</taxon>
        <taxon>Dikarya</taxon>
        <taxon>Ascomycota</taxon>
        <taxon>Pezizomycotina</taxon>
        <taxon>Pezizomycetes</taxon>
        <taxon>Pezizales</taxon>
        <taxon>Tuberaceae</taxon>
        <taxon>Choiromyces</taxon>
    </lineage>
</organism>
<keyword evidence="3 5" id="KW-0808">Transferase</keyword>
<dbReference type="GO" id="GO:0006493">
    <property type="term" value="P:protein O-linked glycosylation"/>
    <property type="evidence" value="ECO:0007669"/>
    <property type="project" value="TreeGrafter"/>
</dbReference>
<protein>
    <submittedName>
        <fullName evidence="5">Glycosyl transferase</fullName>
    </submittedName>
</protein>
<dbReference type="GO" id="GO:0016020">
    <property type="term" value="C:membrane"/>
    <property type="evidence" value="ECO:0007669"/>
    <property type="project" value="InterPro"/>
</dbReference>